<dbReference type="InterPro" id="IPR001851">
    <property type="entry name" value="ABC_transp_permease"/>
</dbReference>
<dbReference type="Proteomes" id="UP000553963">
    <property type="component" value="Unassembled WGS sequence"/>
</dbReference>
<evidence type="ECO:0000313" key="8">
    <source>
        <dbReference type="Proteomes" id="UP000553963"/>
    </source>
</evidence>
<keyword evidence="3 6" id="KW-0812">Transmembrane</keyword>
<name>A0A840AW03_9HYPH</name>
<organism evidence="7 8">
    <name type="scientific">Kaistia hirudinis</name>
    <dbReference type="NCBI Taxonomy" id="1293440"/>
    <lineage>
        <taxon>Bacteria</taxon>
        <taxon>Pseudomonadati</taxon>
        <taxon>Pseudomonadota</taxon>
        <taxon>Alphaproteobacteria</taxon>
        <taxon>Hyphomicrobiales</taxon>
        <taxon>Kaistiaceae</taxon>
        <taxon>Kaistia</taxon>
    </lineage>
</organism>
<dbReference type="CDD" id="cd06579">
    <property type="entry name" value="TM_PBP1_transp_AraH_like"/>
    <property type="match status" value="1"/>
</dbReference>
<protein>
    <submittedName>
        <fullName evidence="7">Simple sugar transport system permease protein</fullName>
    </submittedName>
</protein>
<feature type="transmembrane region" description="Helical" evidence="6">
    <location>
        <begin position="275"/>
        <end position="294"/>
    </location>
</feature>
<feature type="transmembrane region" description="Helical" evidence="6">
    <location>
        <begin position="249"/>
        <end position="268"/>
    </location>
</feature>
<accession>A0A840AW03</accession>
<proteinExistence type="predicted"/>
<dbReference type="GO" id="GO:0005886">
    <property type="term" value="C:plasma membrane"/>
    <property type="evidence" value="ECO:0007669"/>
    <property type="project" value="UniProtKB-SubCell"/>
</dbReference>
<comment type="caution">
    <text evidence="7">The sequence shown here is derived from an EMBL/GenBank/DDBJ whole genome shotgun (WGS) entry which is preliminary data.</text>
</comment>
<dbReference type="EMBL" id="JACIDS010000006">
    <property type="protein sequence ID" value="MBB3933403.1"/>
    <property type="molecule type" value="Genomic_DNA"/>
</dbReference>
<reference evidence="7 8" key="1">
    <citation type="submission" date="2020-08" db="EMBL/GenBank/DDBJ databases">
        <title>Genomic Encyclopedia of Type Strains, Phase IV (KMG-IV): sequencing the most valuable type-strain genomes for metagenomic binning, comparative biology and taxonomic classification.</title>
        <authorList>
            <person name="Goeker M."/>
        </authorList>
    </citation>
    <scope>NUCLEOTIDE SEQUENCE [LARGE SCALE GENOMIC DNA]</scope>
    <source>
        <strain evidence="7 8">DSM 25966</strain>
    </source>
</reference>
<feature type="transmembrane region" description="Helical" evidence="6">
    <location>
        <begin position="21"/>
        <end position="41"/>
    </location>
</feature>
<keyword evidence="8" id="KW-1185">Reference proteome</keyword>
<keyword evidence="2" id="KW-1003">Cell membrane</keyword>
<gene>
    <name evidence="7" type="ORF">GGR25_004476</name>
</gene>
<dbReference type="PANTHER" id="PTHR32196">
    <property type="entry name" value="ABC TRANSPORTER PERMEASE PROTEIN YPHD-RELATED-RELATED"/>
    <property type="match status" value="1"/>
</dbReference>
<keyword evidence="5 6" id="KW-0472">Membrane</keyword>
<evidence type="ECO:0000256" key="5">
    <source>
        <dbReference type="ARBA" id="ARBA00023136"/>
    </source>
</evidence>
<feature type="transmembrane region" description="Helical" evidence="6">
    <location>
        <begin position="176"/>
        <end position="195"/>
    </location>
</feature>
<evidence type="ECO:0000313" key="7">
    <source>
        <dbReference type="EMBL" id="MBB3933403.1"/>
    </source>
</evidence>
<feature type="transmembrane region" description="Helical" evidence="6">
    <location>
        <begin position="131"/>
        <end position="156"/>
    </location>
</feature>
<sequence>MTAYTERQQGSKLSDFLQTHAHVLSIAAFLLGCCLFFGAINPVFFSTGNLLNLLRQASPTLIVAVAMTFVITTGGIDLSVGSIIALVNAAAALLLRAGWDWWVVSPMMLALGAGIGVFQGYFIAYQKIPAFIVTLAGLSAIRGVALVLTGGFSILIPPSLFLSIGRGTVFGIPNPAILGILVAIAGYIVLNTMVYGRRVCAVGANAEAARRVGMPAQRVICSVYVWSGVLSALAALVVAARLGSGSSNAAVGTELDVIAAVVLGGTSLAGGRGTIVGTVLGALTISVISNGLILAHIDAFFTQIVTGAIILTAIWLNTRIFDHVGSVRRR</sequence>
<evidence type="ECO:0000256" key="3">
    <source>
        <dbReference type="ARBA" id="ARBA00022692"/>
    </source>
</evidence>
<keyword evidence="7" id="KW-0813">Transport</keyword>
<dbReference type="PANTHER" id="PTHR32196:SF72">
    <property type="entry name" value="RIBOSE IMPORT PERMEASE PROTEIN RBSC"/>
    <property type="match status" value="1"/>
</dbReference>
<evidence type="ECO:0000256" key="4">
    <source>
        <dbReference type="ARBA" id="ARBA00022989"/>
    </source>
</evidence>
<comment type="subcellular location">
    <subcellularLocation>
        <location evidence="1">Cell membrane</location>
        <topology evidence="1">Multi-pass membrane protein</topology>
    </subcellularLocation>
</comment>
<evidence type="ECO:0000256" key="2">
    <source>
        <dbReference type="ARBA" id="ARBA00022475"/>
    </source>
</evidence>
<keyword evidence="7" id="KW-0762">Sugar transport</keyword>
<dbReference type="Pfam" id="PF02653">
    <property type="entry name" value="BPD_transp_2"/>
    <property type="match status" value="1"/>
</dbReference>
<dbReference type="GO" id="GO:0022857">
    <property type="term" value="F:transmembrane transporter activity"/>
    <property type="evidence" value="ECO:0007669"/>
    <property type="project" value="InterPro"/>
</dbReference>
<feature type="transmembrane region" description="Helical" evidence="6">
    <location>
        <begin position="300"/>
        <end position="321"/>
    </location>
</feature>
<dbReference type="PROSITE" id="PS51257">
    <property type="entry name" value="PROKAR_LIPOPROTEIN"/>
    <property type="match status" value="1"/>
</dbReference>
<feature type="transmembrane region" description="Helical" evidence="6">
    <location>
        <begin position="101"/>
        <end position="124"/>
    </location>
</feature>
<evidence type="ECO:0000256" key="1">
    <source>
        <dbReference type="ARBA" id="ARBA00004651"/>
    </source>
</evidence>
<dbReference type="AlphaFoldDB" id="A0A840AW03"/>
<feature type="transmembrane region" description="Helical" evidence="6">
    <location>
        <begin position="219"/>
        <end position="243"/>
    </location>
</feature>
<dbReference type="RefSeq" id="WP_183401058.1">
    <property type="nucleotide sequence ID" value="NZ_JACIDS010000006.1"/>
</dbReference>
<keyword evidence="4 6" id="KW-1133">Transmembrane helix</keyword>
<evidence type="ECO:0000256" key="6">
    <source>
        <dbReference type="SAM" id="Phobius"/>
    </source>
</evidence>